<dbReference type="RefSeq" id="XP_024338713.1">
    <property type="nucleotide sequence ID" value="XM_024485585.1"/>
</dbReference>
<dbReference type="Proteomes" id="UP000194127">
    <property type="component" value="Unassembled WGS sequence"/>
</dbReference>
<evidence type="ECO:0000313" key="2">
    <source>
        <dbReference type="Proteomes" id="UP000194127"/>
    </source>
</evidence>
<dbReference type="GeneID" id="36330534"/>
<evidence type="ECO:0000313" key="1">
    <source>
        <dbReference type="EMBL" id="OSX61919.1"/>
    </source>
</evidence>
<keyword evidence="2" id="KW-1185">Reference proteome</keyword>
<dbReference type="EMBL" id="KZ110597">
    <property type="protein sequence ID" value="OSX61919.1"/>
    <property type="molecule type" value="Genomic_DNA"/>
</dbReference>
<reference evidence="1 2" key="1">
    <citation type="submission" date="2017-04" db="EMBL/GenBank/DDBJ databases">
        <title>Genome Sequence of the Model Brown-Rot Fungus Postia placenta SB12.</title>
        <authorList>
            <consortium name="DOE Joint Genome Institute"/>
            <person name="Gaskell J."/>
            <person name="Kersten P."/>
            <person name="Larrondo L.F."/>
            <person name="Canessa P."/>
            <person name="Martinez D."/>
            <person name="Hibbett D."/>
            <person name="Schmoll M."/>
            <person name="Kubicek C.P."/>
            <person name="Martinez A.T."/>
            <person name="Yadav J."/>
            <person name="Master E."/>
            <person name="Magnuson J.K."/>
            <person name="James T."/>
            <person name="Yaver D."/>
            <person name="Berka R."/>
            <person name="Labutti K."/>
            <person name="Lipzen A."/>
            <person name="Aerts A."/>
            <person name="Barry K."/>
            <person name="Henrissat B."/>
            <person name="Blanchette R."/>
            <person name="Grigoriev I."/>
            <person name="Cullen D."/>
        </authorList>
    </citation>
    <scope>NUCLEOTIDE SEQUENCE [LARGE SCALE GENOMIC DNA]</scope>
    <source>
        <strain evidence="1 2">MAD-698-R-SB12</strain>
    </source>
</reference>
<gene>
    <name evidence="1" type="ORF">POSPLADRAFT_1143620</name>
</gene>
<name>A0A1X6MZW5_9APHY</name>
<dbReference type="OrthoDB" id="3234189at2759"/>
<accession>A0A1X6MZW5</accession>
<dbReference type="AlphaFoldDB" id="A0A1X6MZW5"/>
<sequence>MNAVPPAHGSGRLPAYRAVYMQRYHPFPTCERFNVYRSYFDEYIGERVYYFSTISLLRAAKVRKAYGGNCRWSYDRGSCFTFWVGTLLSEASPALEHNDSCSWVSVTYTRGYLTSTNPFLSYILANSQETEMYGGMQQPPHTKTRSPQSWYLCTAPAGWKTRTYHKPNQLTFAAGTLPHAPWLRAAWNRLTLTDRSARGFIMSQRRAGSILLWCLRLNPSIQYRCKAYLDKEADERVAPSPALSHVSHPALVEKWRVGI</sequence>
<proteinExistence type="predicted"/>
<protein>
    <submittedName>
        <fullName evidence="1">Uncharacterized protein</fullName>
    </submittedName>
</protein>
<organism evidence="1 2">
    <name type="scientific">Postia placenta MAD-698-R-SB12</name>
    <dbReference type="NCBI Taxonomy" id="670580"/>
    <lineage>
        <taxon>Eukaryota</taxon>
        <taxon>Fungi</taxon>
        <taxon>Dikarya</taxon>
        <taxon>Basidiomycota</taxon>
        <taxon>Agaricomycotina</taxon>
        <taxon>Agaricomycetes</taxon>
        <taxon>Polyporales</taxon>
        <taxon>Adustoporiaceae</taxon>
        <taxon>Rhodonia</taxon>
    </lineage>
</organism>